<evidence type="ECO:0000256" key="1">
    <source>
        <dbReference type="ARBA" id="ARBA00022729"/>
    </source>
</evidence>
<dbReference type="Pfam" id="PF02638">
    <property type="entry name" value="GHL10"/>
    <property type="match status" value="1"/>
</dbReference>
<proteinExistence type="predicted"/>
<reference evidence="3" key="1">
    <citation type="submission" date="2019-08" db="EMBL/GenBank/DDBJ databases">
        <authorList>
            <person name="Kucharzyk K."/>
            <person name="Murdoch R.W."/>
            <person name="Higgins S."/>
            <person name="Loffler F."/>
        </authorList>
    </citation>
    <scope>NUCLEOTIDE SEQUENCE</scope>
</reference>
<dbReference type="InterPro" id="IPR003790">
    <property type="entry name" value="GHL10"/>
</dbReference>
<dbReference type="EMBL" id="VSSQ01011898">
    <property type="protein sequence ID" value="MPM47967.1"/>
    <property type="molecule type" value="Genomic_DNA"/>
</dbReference>
<protein>
    <recommendedName>
        <fullName evidence="2">Glycosyl hydrolase-like 10 domain-containing protein</fullName>
    </recommendedName>
</protein>
<name>A0A645A4H1_9ZZZZ</name>
<dbReference type="InterPro" id="IPR052177">
    <property type="entry name" value="Divisome_Glycosyl_Hydrolase"/>
</dbReference>
<accession>A0A645A4H1</accession>
<comment type="caution">
    <text evidence="3">The sequence shown here is derived from an EMBL/GenBank/DDBJ whole genome shotgun (WGS) entry which is preliminary data.</text>
</comment>
<dbReference type="PANTHER" id="PTHR43405">
    <property type="entry name" value="GLYCOSYL HYDROLASE DIGH"/>
    <property type="match status" value="1"/>
</dbReference>
<keyword evidence="1" id="KW-0732">Signal</keyword>
<sequence>MAWRRDNVDLVVKMLRDTLLKVAPQVKFGISPYAVWRNKAEDPRGSESKSFSYTNYDHLHADILKWMENGWTDYILPQLYFNIGYENADFIKLKNWWADNRNKTEVYAGIGTYRLDSKAKIAAWREVSQIARQIDSLRADPRYKGACYFNARNFKENILGINEVIKEKYSQPALLPVDARFEAVVKAKVSAATKKVIAGKIHFQWDDLSKKEKTIYYYAIYKCQKGASPNSGSLIAITGVNSFSQPVEKVKYDYYISVLDRFQNEGEIVKFK</sequence>
<evidence type="ECO:0000313" key="3">
    <source>
        <dbReference type="EMBL" id="MPM47967.1"/>
    </source>
</evidence>
<evidence type="ECO:0000259" key="2">
    <source>
        <dbReference type="Pfam" id="PF02638"/>
    </source>
</evidence>
<organism evidence="3">
    <name type="scientific">bioreactor metagenome</name>
    <dbReference type="NCBI Taxonomy" id="1076179"/>
    <lineage>
        <taxon>unclassified sequences</taxon>
        <taxon>metagenomes</taxon>
        <taxon>ecological metagenomes</taxon>
    </lineage>
</organism>
<gene>
    <name evidence="3" type="ORF">SDC9_94688</name>
</gene>
<feature type="domain" description="Glycosyl hydrolase-like 10" evidence="2">
    <location>
        <begin position="2"/>
        <end position="121"/>
    </location>
</feature>
<dbReference type="PANTHER" id="PTHR43405:SF1">
    <property type="entry name" value="GLYCOSYL HYDROLASE DIGH"/>
    <property type="match status" value="1"/>
</dbReference>
<dbReference type="AlphaFoldDB" id="A0A645A4H1"/>